<dbReference type="PANTHER" id="PTHR30189:SF1">
    <property type="entry name" value="LPS-ASSEMBLY PROTEIN LPTD"/>
    <property type="match status" value="1"/>
</dbReference>
<evidence type="ECO:0000313" key="4">
    <source>
        <dbReference type="Proteomes" id="UP000319148"/>
    </source>
</evidence>
<dbReference type="Pfam" id="PF04453">
    <property type="entry name" value="LptD"/>
    <property type="match status" value="1"/>
</dbReference>
<accession>A0A501PTC7</accession>
<organism evidence="3 4">
    <name type="scientific">Emcibacter nanhaiensis</name>
    <dbReference type="NCBI Taxonomy" id="1505037"/>
    <lineage>
        <taxon>Bacteria</taxon>
        <taxon>Pseudomonadati</taxon>
        <taxon>Pseudomonadota</taxon>
        <taxon>Alphaproteobacteria</taxon>
        <taxon>Emcibacterales</taxon>
        <taxon>Emcibacteraceae</taxon>
        <taxon>Emcibacter</taxon>
    </lineage>
</organism>
<dbReference type="EMBL" id="VFIY01000004">
    <property type="protein sequence ID" value="TPD62961.1"/>
    <property type="molecule type" value="Genomic_DNA"/>
</dbReference>
<comment type="function">
    <text evidence="1">Involved in the assembly of lipopolysaccharide (LPS) at the surface of the outer membrane.</text>
</comment>
<keyword evidence="1" id="KW-0998">Cell outer membrane</keyword>
<dbReference type="GO" id="GO:0043165">
    <property type="term" value="P:Gram-negative-bacterium-type cell outer membrane assembly"/>
    <property type="evidence" value="ECO:0007669"/>
    <property type="project" value="UniProtKB-UniRule"/>
</dbReference>
<dbReference type="InterPro" id="IPR007543">
    <property type="entry name" value="LptD_C"/>
</dbReference>
<feature type="chain" id="PRO_5021520681" description="LPS-assembly protein LptD" evidence="1">
    <location>
        <begin position="25"/>
        <end position="731"/>
    </location>
</feature>
<keyword evidence="4" id="KW-1185">Reference proteome</keyword>
<dbReference type="RefSeq" id="WP_139938211.1">
    <property type="nucleotide sequence ID" value="NZ_JBHSYP010000022.1"/>
</dbReference>
<dbReference type="InterPro" id="IPR020889">
    <property type="entry name" value="LipoPS_assembly_LptD"/>
</dbReference>
<evidence type="ECO:0000313" key="3">
    <source>
        <dbReference type="EMBL" id="TPD62961.1"/>
    </source>
</evidence>
<dbReference type="AlphaFoldDB" id="A0A501PTC7"/>
<protein>
    <recommendedName>
        <fullName evidence="1">LPS-assembly protein LptD</fullName>
    </recommendedName>
</protein>
<evidence type="ECO:0000256" key="1">
    <source>
        <dbReference type="HAMAP-Rule" id="MF_01411"/>
    </source>
</evidence>
<dbReference type="HAMAP" id="MF_01411">
    <property type="entry name" value="LPS_assembly_LptD"/>
    <property type="match status" value="1"/>
</dbReference>
<dbReference type="Proteomes" id="UP000319148">
    <property type="component" value="Unassembled WGS sequence"/>
</dbReference>
<keyword evidence="1" id="KW-0472">Membrane</keyword>
<feature type="signal peptide" evidence="1">
    <location>
        <begin position="1"/>
        <end position="24"/>
    </location>
</feature>
<dbReference type="GO" id="GO:1990351">
    <property type="term" value="C:transporter complex"/>
    <property type="evidence" value="ECO:0007669"/>
    <property type="project" value="TreeGrafter"/>
</dbReference>
<comment type="subunit">
    <text evidence="1">Component of the lipopolysaccharide transport and assembly complex.</text>
</comment>
<comment type="caution">
    <text evidence="1">Lacks conserved residue(s) required for the propagation of feature annotation.</text>
</comment>
<sequence precursor="true">MKKSFLLLLLSTSLCTLVAPVSHGADVDGDSSKEDYQRETIDFAADRVTYDPDSGEVIASGDVTLYQDGRVLRADTVTYNEKTGMVKADGKVTIRDRSGNILYVENAELEDSFRDGFIRNVRVLFSDDSRLMAREGERRGHQTIVRNAAYSPCRICLKDGPEHPLWQIRAKKVTHDEEDHIIRYEDVVLEVAGIPVFYTPIFSHPDPTVKYMSGFLVPDIGSSGELGLFAHIPYYVAIDPHRDFTFEPIISSDEGIVAGGTFRQHTGNGQFRINGSFSNVNVRDDNFEKTGDHEIRGHFLTDGKFTLDTFQPFDIGDWQWDYTLHWVSDDTYLRRYYADKSDVLESHARLEWFNGNDYATLGVYGFQGLDEVDDINKTPQALPAMDVNLVSRPLFWNSTLKTNFNSASVYRAEGMDTHRASLGSEWTLPIQGPMGDFYTFSASLRGDVYYNRATDDPDREQYAGEDGTYGRLLPMLALDWRMPFIRLGESTQQIIEPLVSVVVAPNDKNIPEITNEDSRNFEFDENNLFNHNRYNGYDLWEGGTRVNYGVRYSLHSNLFNLQATLGQSYRVDDSEAYPVGSGFDGNLSDFVGRLDVSLGEHLDYVHRFRLDKNSFALRRNEMLVSGGWKWFRANVRYLDLDRDTTDLTGTELLNRQELGMGAEVYVNKKWTVHGSWVQDLLNEKTISYDAGVIYRDECLEFGLRYEQRFTSDRDIAPSKTIHFRFVLKNLG</sequence>
<dbReference type="GO" id="GO:0015920">
    <property type="term" value="P:lipopolysaccharide transport"/>
    <property type="evidence" value="ECO:0007669"/>
    <property type="project" value="InterPro"/>
</dbReference>
<dbReference type="Gene3D" id="2.60.450.10">
    <property type="entry name" value="Lipopolysaccharide (LPS) transport protein A like domain"/>
    <property type="match status" value="1"/>
</dbReference>
<comment type="caution">
    <text evidence="3">The sequence shown here is derived from an EMBL/GenBank/DDBJ whole genome shotgun (WGS) entry which is preliminary data.</text>
</comment>
<dbReference type="PANTHER" id="PTHR30189">
    <property type="entry name" value="LPS-ASSEMBLY PROTEIN"/>
    <property type="match status" value="1"/>
</dbReference>
<dbReference type="InterPro" id="IPR050218">
    <property type="entry name" value="LptD"/>
</dbReference>
<comment type="similarity">
    <text evidence="1">Belongs to the LptD family.</text>
</comment>
<dbReference type="GO" id="GO:0009279">
    <property type="term" value="C:cell outer membrane"/>
    <property type="evidence" value="ECO:0007669"/>
    <property type="project" value="UniProtKB-SubCell"/>
</dbReference>
<evidence type="ECO:0000259" key="2">
    <source>
        <dbReference type="Pfam" id="PF04453"/>
    </source>
</evidence>
<comment type="subcellular location">
    <subcellularLocation>
        <location evidence="1">Cell outer membrane</location>
    </subcellularLocation>
</comment>
<keyword evidence="1" id="KW-0732">Signal</keyword>
<proteinExistence type="inferred from homology"/>
<gene>
    <name evidence="1" type="primary">lptD</name>
    <name evidence="3" type="ORF">FIV46_02455</name>
</gene>
<reference evidence="4" key="1">
    <citation type="submission" date="2019-06" db="EMBL/GenBank/DDBJ databases">
        <title>The complete genome of Emcibacter congregatus ZYLT.</title>
        <authorList>
            <person name="Zhao Z."/>
        </authorList>
    </citation>
    <scope>NUCLEOTIDE SEQUENCE [LARGE SCALE GENOMIC DNA]</scope>
    <source>
        <strain evidence="4">MCCC 1A06723</strain>
    </source>
</reference>
<feature type="domain" description="LptD C-terminal" evidence="2">
    <location>
        <begin position="313"/>
        <end position="670"/>
    </location>
</feature>
<dbReference type="OrthoDB" id="9760225at2"/>
<name>A0A501PTC7_9PROT</name>